<dbReference type="InterPro" id="IPR029068">
    <property type="entry name" value="Glyas_Bleomycin-R_OHBP_Dase"/>
</dbReference>
<dbReference type="Proteomes" id="UP001652338">
    <property type="component" value="Unassembled WGS sequence"/>
</dbReference>
<dbReference type="SUPFAM" id="SSF54593">
    <property type="entry name" value="Glyoxalase/Bleomycin resistance protein/Dihydroxybiphenyl dioxygenase"/>
    <property type="match status" value="1"/>
</dbReference>
<dbReference type="PANTHER" id="PTHR10374:SF30">
    <property type="entry name" value="LACTOYLGLUTATHIONE LYASE"/>
    <property type="match status" value="1"/>
</dbReference>
<keyword evidence="3" id="KW-1185">Reference proteome</keyword>
<dbReference type="PANTHER" id="PTHR10374">
    <property type="entry name" value="LACTOYLGLUTATHIONE LYASE GLYOXALASE I"/>
    <property type="match status" value="1"/>
</dbReference>
<dbReference type="RefSeq" id="WP_256298762.1">
    <property type="nucleotide sequence ID" value="NZ_JAOQKE010000002.1"/>
</dbReference>
<feature type="domain" description="VOC" evidence="1">
    <location>
        <begin position="4"/>
        <end position="123"/>
    </location>
</feature>
<evidence type="ECO:0000313" key="3">
    <source>
        <dbReference type="Proteomes" id="UP001652338"/>
    </source>
</evidence>
<dbReference type="Gene3D" id="3.10.180.10">
    <property type="entry name" value="2,3-Dihydroxybiphenyl 1,2-Dioxygenase, domain 1"/>
    <property type="match status" value="1"/>
</dbReference>
<comment type="caution">
    <text evidence="2">The sequence shown here is derived from an EMBL/GenBank/DDBJ whole genome shotgun (WGS) entry which is preliminary data.</text>
</comment>
<protein>
    <submittedName>
        <fullName evidence="2">VOC family protein</fullName>
    </submittedName>
</protein>
<accession>A0ABT2SJ94</accession>
<reference evidence="2 3" key="1">
    <citation type="journal article" date="2021" name="ISME Commun">
        <title>Automated analysis of genomic sequences facilitates high-throughput and comprehensive description of bacteria.</title>
        <authorList>
            <person name="Hitch T.C.A."/>
        </authorList>
    </citation>
    <scope>NUCLEOTIDE SEQUENCE [LARGE SCALE GENOMIC DNA]</scope>
    <source>
        <strain evidence="2 3">Sanger_29</strain>
    </source>
</reference>
<dbReference type="InterPro" id="IPR004360">
    <property type="entry name" value="Glyas_Fos-R_dOase_dom"/>
</dbReference>
<dbReference type="InterPro" id="IPR037523">
    <property type="entry name" value="VOC_core"/>
</dbReference>
<dbReference type="PROSITE" id="PS51819">
    <property type="entry name" value="VOC"/>
    <property type="match status" value="1"/>
</dbReference>
<evidence type="ECO:0000259" key="1">
    <source>
        <dbReference type="PROSITE" id="PS51819"/>
    </source>
</evidence>
<dbReference type="EMBL" id="JAOQKE010000002">
    <property type="protein sequence ID" value="MCU6724340.1"/>
    <property type="molecule type" value="Genomic_DNA"/>
</dbReference>
<proteinExistence type="predicted"/>
<organism evidence="2 3">
    <name type="scientific">Muricoprocola aceti</name>
    <dbReference type="NCBI Taxonomy" id="2981772"/>
    <lineage>
        <taxon>Bacteria</taxon>
        <taxon>Bacillati</taxon>
        <taxon>Bacillota</taxon>
        <taxon>Clostridia</taxon>
        <taxon>Lachnospirales</taxon>
        <taxon>Lachnospiraceae</taxon>
        <taxon>Muricoprocola</taxon>
    </lineage>
</organism>
<gene>
    <name evidence="2" type="ORF">OCV47_03025</name>
</gene>
<sequence length="123" mass="14583">MKFTFAHNNFNVMNLEKSLKFYEKALGLKEVRRKCAEDGSFILVYLEDGESRHQLELTWLRDWEKDSYNLGDNEFHLAFYVDDMDAALALHKEMNCVCFENPAMGIYFINDPDNYWIEIIPAR</sequence>
<name>A0ABT2SJ94_9FIRM</name>
<dbReference type="Pfam" id="PF00903">
    <property type="entry name" value="Glyoxalase"/>
    <property type="match status" value="1"/>
</dbReference>
<evidence type="ECO:0000313" key="2">
    <source>
        <dbReference type="EMBL" id="MCU6724340.1"/>
    </source>
</evidence>